<evidence type="ECO:0000256" key="1">
    <source>
        <dbReference type="ARBA" id="ARBA00004196"/>
    </source>
</evidence>
<evidence type="ECO:0000256" key="5">
    <source>
        <dbReference type="SAM" id="SignalP"/>
    </source>
</evidence>
<reference evidence="7 8" key="1">
    <citation type="submission" date="2020-02" db="EMBL/GenBank/DDBJ databases">
        <authorList>
            <person name="Brisse S."/>
        </authorList>
    </citation>
    <scope>NUCLEOTIDE SEQUENCE [LARGE SCALE GENOMIC DNA]</scope>
    <source>
        <strain evidence="7">CIP107547</strain>
    </source>
</reference>
<dbReference type="Pfam" id="PF01497">
    <property type="entry name" value="Peripla_BP_2"/>
    <property type="match status" value="1"/>
</dbReference>
<evidence type="ECO:0000256" key="2">
    <source>
        <dbReference type="ARBA" id="ARBA00008814"/>
    </source>
</evidence>
<gene>
    <name evidence="7" type="ORF">CIP107547_02423</name>
</gene>
<dbReference type="EMBL" id="CADDAV010000035">
    <property type="protein sequence ID" value="CAB0623588.1"/>
    <property type="molecule type" value="Genomic_DNA"/>
</dbReference>
<dbReference type="GO" id="GO:1901678">
    <property type="term" value="P:iron coordination entity transport"/>
    <property type="evidence" value="ECO:0007669"/>
    <property type="project" value="UniProtKB-ARBA"/>
</dbReference>
<dbReference type="RefSeq" id="WP_071574713.1">
    <property type="nucleotide sequence ID" value="NZ_CAJDYQ010000008.1"/>
</dbReference>
<sequence length="292" mass="31017">MVNRRTFLQLAALSTAGFLAACAADTAETAGDAEEQRVVALNTGQLDNLLTLGILPVGAAKAKGAGVVPQFIRDEFESEFDLDSIADCGVRATPELETIAALKPTLICANSRTDEAVLKQLRAIAPVVIGEGGGENWKEDLLTIAKAVGKEDRAQELLGQYEQDAKDFGASLPEVPTVGFLRSKGDQFQVYGTASMVGTVAQDAGLKRPAAQQNFKKAGQDISAEELSTADAEWLFYGVQDGAADPTTVAAWPTLEAVQNNQAVKVDYEAWFLNASLLSATIILDGFKEHLV</sequence>
<accession>A0A811G713</accession>
<proteinExistence type="inferred from homology"/>
<evidence type="ECO:0000313" key="7">
    <source>
        <dbReference type="EMBL" id="CAB0623588.1"/>
    </source>
</evidence>
<dbReference type="PANTHER" id="PTHR30532:SF1">
    <property type="entry name" value="IRON(3+)-HYDROXAMATE-BINDING PROTEIN FHUD"/>
    <property type="match status" value="1"/>
</dbReference>
<feature type="domain" description="Fe/B12 periplasmic-binding" evidence="6">
    <location>
        <begin position="37"/>
        <end position="292"/>
    </location>
</feature>
<evidence type="ECO:0000313" key="8">
    <source>
        <dbReference type="Proteomes" id="UP000480222"/>
    </source>
</evidence>
<evidence type="ECO:0000256" key="4">
    <source>
        <dbReference type="ARBA" id="ARBA00022729"/>
    </source>
</evidence>
<dbReference type="PROSITE" id="PS50983">
    <property type="entry name" value="FE_B12_PBP"/>
    <property type="match status" value="1"/>
</dbReference>
<dbReference type="InterPro" id="IPR006311">
    <property type="entry name" value="TAT_signal"/>
</dbReference>
<dbReference type="InterPro" id="IPR002491">
    <property type="entry name" value="ABC_transptr_periplasmic_BD"/>
</dbReference>
<feature type="chain" id="PRO_5032702045" evidence="5">
    <location>
        <begin position="24"/>
        <end position="292"/>
    </location>
</feature>
<evidence type="ECO:0000259" key="6">
    <source>
        <dbReference type="PROSITE" id="PS50983"/>
    </source>
</evidence>
<evidence type="ECO:0000256" key="3">
    <source>
        <dbReference type="ARBA" id="ARBA00022448"/>
    </source>
</evidence>
<dbReference type="CDD" id="cd01146">
    <property type="entry name" value="FhuD"/>
    <property type="match status" value="1"/>
</dbReference>
<dbReference type="Proteomes" id="UP000480222">
    <property type="component" value="Unassembled WGS sequence"/>
</dbReference>
<dbReference type="Gene3D" id="3.40.50.1980">
    <property type="entry name" value="Nitrogenase molybdenum iron protein domain"/>
    <property type="match status" value="2"/>
</dbReference>
<dbReference type="InterPro" id="IPR051313">
    <property type="entry name" value="Bact_iron-sidero_bind"/>
</dbReference>
<dbReference type="PROSITE" id="PS51318">
    <property type="entry name" value="TAT"/>
    <property type="match status" value="1"/>
</dbReference>
<dbReference type="PROSITE" id="PS51257">
    <property type="entry name" value="PROKAR_LIPOPROTEIN"/>
    <property type="match status" value="1"/>
</dbReference>
<comment type="subcellular location">
    <subcellularLocation>
        <location evidence="1">Cell envelope</location>
    </subcellularLocation>
</comment>
<comment type="similarity">
    <text evidence="2">Belongs to the bacterial solute-binding protein 8 family.</text>
</comment>
<organism evidence="7 8">
    <name type="scientific">Corynebacterium diphtheriae</name>
    <dbReference type="NCBI Taxonomy" id="1717"/>
    <lineage>
        <taxon>Bacteria</taxon>
        <taxon>Bacillati</taxon>
        <taxon>Actinomycetota</taxon>
        <taxon>Actinomycetes</taxon>
        <taxon>Mycobacteriales</taxon>
        <taxon>Corynebacteriaceae</taxon>
        <taxon>Corynebacterium</taxon>
    </lineage>
</organism>
<dbReference type="GO" id="GO:0030288">
    <property type="term" value="C:outer membrane-bounded periplasmic space"/>
    <property type="evidence" value="ECO:0007669"/>
    <property type="project" value="TreeGrafter"/>
</dbReference>
<keyword evidence="4 5" id="KW-0732">Signal</keyword>
<protein>
    <submittedName>
        <fullName evidence="7">Iron-siderophore ABC transporter substrate-binding protein</fullName>
    </submittedName>
</protein>
<feature type="signal peptide" evidence="5">
    <location>
        <begin position="1"/>
        <end position="23"/>
    </location>
</feature>
<dbReference type="PANTHER" id="PTHR30532">
    <property type="entry name" value="IRON III DICITRATE-BINDING PERIPLASMIC PROTEIN"/>
    <property type="match status" value="1"/>
</dbReference>
<comment type="caution">
    <text evidence="7">The sequence shown here is derived from an EMBL/GenBank/DDBJ whole genome shotgun (WGS) entry which is preliminary data.</text>
</comment>
<dbReference type="SUPFAM" id="SSF53807">
    <property type="entry name" value="Helical backbone' metal receptor"/>
    <property type="match status" value="1"/>
</dbReference>
<keyword evidence="3" id="KW-0813">Transport</keyword>
<dbReference type="AlphaFoldDB" id="A0A811G713"/>
<name>A0A811G713_CORDP</name>